<dbReference type="AlphaFoldDB" id="A0A8J3ACR8"/>
<keyword evidence="1" id="KW-0175">Coiled coil</keyword>
<dbReference type="GO" id="GO:0004803">
    <property type="term" value="F:transposase activity"/>
    <property type="evidence" value="ECO:0007669"/>
    <property type="project" value="InterPro"/>
</dbReference>
<organism evidence="2 3">
    <name type="scientific">Egicoccus halophilus</name>
    <dbReference type="NCBI Taxonomy" id="1670830"/>
    <lineage>
        <taxon>Bacteria</taxon>
        <taxon>Bacillati</taxon>
        <taxon>Actinomycetota</taxon>
        <taxon>Nitriliruptoria</taxon>
        <taxon>Egicoccales</taxon>
        <taxon>Egicoccaceae</taxon>
        <taxon>Egicoccus</taxon>
    </lineage>
</organism>
<dbReference type="InterPro" id="IPR002514">
    <property type="entry name" value="Transposase_8"/>
</dbReference>
<dbReference type="GO" id="GO:0006313">
    <property type="term" value="P:DNA transposition"/>
    <property type="evidence" value="ECO:0007669"/>
    <property type="project" value="InterPro"/>
</dbReference>
<accession>A0A8J3ACR8</accession>
<gene>
    <name evidence="2" type="ORF">GCM10011354_30560</name>
</gene>
<dbReference type="EMBL" id="BMHA01000013">
    <property type="protein sequence ID" value="GGI08733.1"/>
    <property type="molecule type" value="Genomic_DNA"/>
</dbReference>
<dbReference type="Pfam" id="PF01527">
    <property type="entry name" value="HTH_Tnp_1"/>
    <property type="match status" value="1"/>
</dbReference>
<protein>
    <recommendedName>
        <fullName evidence="4">Transposase</fullName>
    </recommendedName>
</protein>
<evidence type="ECO:0000256" key="1">
    <source>
        <dbReference type="SAM" id="Coils"/>
    </source>
</evidence>
<reference evidence="2" key="2">
    <citation type="submission" date="2020-09" db="EMBL/GenBank/DDBJ databases">
        <authorList>
            <person name="Sun Q."/>
            <person name="Zhou Y."/>
        </authorList>
    </citation>
    <scope>NUCLEOTIDE SEQUENCE</scope>
    <source>
        <strain evidence="2">CGMCC 1.14988</strain>
    </source>
</reference>
<proteinExistence type="predicted"/>
<dbReference type="PANTHER" id="PTHR33609">
    <property type="entry name" value="LOW CALCIUM RESPONSE LOCUS PROTEIN S"/>
    <property type="match status" value="1"/>
</dbReference>
<dbReference type="InterPro" id="IPR009057">
    <property type="entry name" value="Homeodomain-like_sf"/>
</dbReference>
<name>A0A8J3ACR8_9ACTN</name>
<dbReference type="SUPFAM" id="SSF46689">
    <property type="entry name" value="Homeodomain-like"/>
    <property type="match status" value="1"/>
</dbReference>
<reference evidence="2" key="1">
    <citation type="journal article" date="2014" name="Int. J. Syst. Evol. Microbiol.">
        <title>Complete genome sequence of Corynebacterium casei LMG S-19264T (=DSM 44701T), isolated from a smear-ripened cheese.</title>
        <authorList>
            <consortium name="US DOE Joint Genome Institute (JGI-PGF)"/>
            <person name="Walter F."/>
            <person name="Albersmeier A."/>
            <person name="Kalinowski J."/>
            <person name="Ruckert C."/>
        </authorList>
    </citation>
    <scope>NUCLEOTIDE SEQUENCE</scope>
    <source>
        <strain evidence="2">CGMCC 1.14988</strain>
    </source>
</reference>
<evidence type="ECO:0000313" key="2">
    <source>
        <dbReference type="EMBL" id="GGI08733.1"/>
    </source>
</evidence>
<dbReference type="Proteomes" id="UP000650511">
    <property type="component" value="Unassembled WGS sequence"/>
</dbReference>
<evidence type="ECO:0000313" key="3">
    <source>
        <dbReference type="Proteomes" id="UP000650511"/>
    </source>
</evidence>
<dbReference type="PANTHER" id="PTHR33609:SF1">
    <property type="entry name" value="TRANSPOSASE"/>
    <property type="match status" value="1"/>
</dbReference>
<sequence length="105" mass="12219">MPVFGLEDHDTMSSKRRRHTPEQIIRKLAEGHKLLAAGKPLEQVCRHLEVAESTWHRWLSQYSGMKANEAKRLKELERENARLKKLLAEAELDKAMLREISEGNF</sequence>
<dbReference type="GO" id="GO:0003677">
    <property type="term" value="F:DNA binding"/>
    <property type="evidence" value="ECO:0007669"/>
    <property type="project" value="InterPro"/>
</dbReference>
<feature type="coiled-coil region" evidence="1">
    <location>
        <begin position="59"/>
        <end position="100"/>
    </location>
</feature>
<dbReference type="InterPro" id="IPR052546">
    <property type="entry name" value="Transposase_8_domain"/>
</dbReference>
<keyword evidence="3" id="KW-1185">Reference proteome</keyword>
<evidence type="ECO:0008006" key="4">
    <source>
        <dbReference type="Google" id="ProtNLM"/>
    </source>
</evidence>
<comment type="caution">
    <text evidence="2">The sequence shown here is derived from an EMBL/GenBank/DDBJ whole genome shotgun (WGS) entry which is preliminary data.</text>
</comment>